<dbReference type="AlphaFoldDB" id="A0A9J6B1X2"/>
<evidence type="ECO:0000259" key="5">
    <source>
        <dbReference type="PROSITE" id="PS51525"/>
    </source>
</evidence>
<dbReference type="PROSITE" id="PS50014">
    <property type="entry name" value="BROMODOMAIN_2"/>
    <property type="match status" value="1"/>
</dbReference>
<gene>
    <name evidence="6" type="ORF">H5410_002490</name>
</gene>
<dbReference type="InterPro" id="IPR001487">
    <property type="entry name" value="Bromodomain"/>
</dbReference>
<evidence type="ECO:0000313" key="6">
    <source>
        <dbReference type="EMBL" id="KAG5630773.1"/>
    </source>
</evidence>
<dbReference type="PRINTS" id="PR00503">
    <property type="entry name" value="BROMODOMAIN"/>
</dbReference>
<feature type="compositionally biased region" description="Low complexity" evidence="3">
    <location>
        <begin position="326"/>
        <end position="345"/>
    </location>
</feature>
<feature type="region of interest" description="Disordered" evidence="3">
    <location>
        <begin position="315"/>
        <end position="345"/>
    </location>
</feature>
<feature type="region of interest" description="Disordered" evidence="3">
    <location>
        <begin position="1"/>
        <end position="23"/>
    </location>
</feature>
<dbReference type="Proteomes" id="UP000824120">
    <property type="component" value="Chromosome 1"/>
</dbReference>
<dbReference type="EMBL" id="JACXVP010000001">
    <property type="protein sequence ID" value="KAG5630773.1"/>
    <property type="molecule type" value="Genomic_DNA"/>
</dbReference>
<dbReference type="Gene3D" id="1.20.920.10">
    <property type="entry name" value="Bromodomain-like"/>
    <property type="match status" value="1"/>
</dbReference>
<dbReference type="InterPro" id="IPR027353">
    <property type="entry name" value="NET_dom"/>
</dbReference>
<dbReference type="Pfam" id="PF00439">
    <property type="entry name" value="Bromodomain"/>
    <property type="match status" value="1"/>
</dbReference>
<organism evidence="6 7">
    <name type="scientific">Solanum commersonii</name>
    <name type="common">Commerson's wild potato</name>
    <name type="synonym">Commerson's nightshade</name>
    <dbReference type="NCBI Taxonomy" id="4109"/>
    <lineage>
        <taxon>Eukaryota</taxon>
        <taxon>Viridiplantae</taxon>
        <taxon>Streptophyta</taxon>
        <taxon>Embryophyta</taxon>
        <taxon>Tracheophyta</taxon>
        <taxon>Spermatophyta</taxon>
        <taxon>Magnoliopsida</taxon>
        <taxon>eudicotyledons</taxon>
        <taxon>Gunneridae</taxon>
        <taxon>Pentapetalae</taxon>
        <taxon>asterids</taxon>
        <taxon>lamiids</taxon>
        <taxon>Solanales</taxon>
        <taxon>Solanaceae</taxon>
        <taxon>Solanoideae</taxon>
        <taxon>Solaneae</taxon>
        <taxon>Solanum</taxon>
    </lineage>
</organism>
<evidence type="ECO:0000259" key="4">
    <source>
        <dbReference type="PROSITE" id="PS50014"/>
    </source>
</evidence>
<sequence length="369" mass="40832">SRGDVAEVGGSTIVKPNNGGEVRGEEASMASYTDGLNREHAELDSTVKPVISRVRDRVRINIEGATSRVEIRGIRRDLVGELDQIRSSVTELEAKELQLTTHDTNTNGCYNNIGRITAIPSGAVNSYSQPRYIDNDVMNSRALVRVNLERLMKHKHRWVFNEPVNMEGLGLHDYHAIIKHPMNLGTIKARPSQNLYKSPREFAEDVRLVFRNAMTYNPKGHDVHIIKKRNSTFYQHDDEIEVDIDSVDAESFWELERFVTNYKKNLRKQKRKAELALQARGTARTASVMNSAPMVAGALDSNTGKSNTSALATNAEAGRQMDNARSLSSSSSSSDSGSSPSDSIVIVPLDPDQKWAIDAKGHLAGILHG</sequence>
<dbReference type="OrthoDB" id="21449at2759"/>
<dbReference type="SMART" id="SM00297">
    <property type="entry name" value="BROMO"/>
    <property type="match status" value="1"/>
</dbReference>
<evidence type="ECO:0000256" key="3">
    <source>
        <dbReference type="SAM" id="MobiDB-lite"/>
    </source>
</evidence>
<evidence type="ECO:0000256" key="2">
    <source>
        <dbReference type="PROSITE-ProRule" id="PRU00035"/>
    </source>
</evidence>
<reference evidence="6 7" key="1">
    <citation type="submission" date="2020-09" db="EMBL/GenBank/DDBJ databases">
        <title>De no assembly of potato wild relative species, Solanum commersonii.</title>
        <authorList>
            <person name="Cho K."/>
        </authorList>
    </citation>
    <scope>NUCLEOTIDE SEQUENCE [LARGE SCALE GENOMIC DNA]</scope>
    <source>
        <strain evidence="6">LZ3.2</strain>
        <tissue evidence="6">Leaf</tissue>
    </source>
</reference>
<dbReference type="PANTHER" id="PTHR45926">
    <property type="entry name" value="OSJNBA0053K19.4 PROTEIN"/>
    <property type="match status" value="1"/>
</dbReference>
<evidence type="ECO:0008006" key="8">
    <source>
        <dbReference type="Google" id="ProtNLM"/>
    </source>
</evidence>
<evidence type="ECO:0000256" key="1">
    <source>
        <dbReference type="ARBA" id="ARBA00023117"/>
    </source>
</evidence>
<accession>A0A9J6B1X2</accession>
<dbReference type="PROSITE" id="PS51525">
    <property type="entry name" value="NET"/>
    <property type="match status" value="1"/>
</dbReference>
<feature type="non-terminal residue" evidence="6">
    <location>
        <position position="369"/>
    </location>
</feature>
<comment type="caution">
    <text evidence="6">The sequence shown here is derived from an EMBL/GenBank/DDBJ whole genome shotgun (WGS) entry which is preliminary data.</text>
</comment>
<proteinExistence type="predicted"/>
<feature type="domain" description="NET" evidence="5">
    <location>
        <begin position="187"/>
        <end position="270"/>
    </location>
</feature>
<name>A0A9J6B1X2_SOLCO</name>
<protein>
    <recommendedName>
        <fullName evidence="8">Bromodomain-containing protein</fullName>
    </recommendedName>
</protein>
<evidence type="ECO:0000313" key="7">
    <source>
        <dbReference type="Proteomes" id="UP000824120"/>
    </source>
</evidence>
<keyword evidence="1 2" id="KW-0103">Bromodomain</keyword>
<dbReference type="InterPro" id="IPR036427">
    <property type="entry name" value="Bromodomain-like_sf"/>
</dbReference>
<dbReference type="SUPFAM" id="SSF47370">
    <property type="entry name" value="Bromodomain"/>
    <property type="match status" value="1"/>
</dbReference>
<keyword evidence="7" id="KW-1185">Reference proteome</keyword>
<feature type="domain" description="Bromo" evidence="4">
    <location>
        <begin position="152"/>
        <end position="224"/>
    </location>
</feature>
<feature type="non-terminal residue" evidence="6">
    <location>
        <position position="1"/>
    </location>
</feature>